<gene>
    <name evidence="2" type="ORF">NX722_03500</name>
</gene>
<comment type="caution">
    <text evidence="2">The sequence shown here is derived from an EMBL/GenBank/DDBJ whole genome shotgun (WGS) entry which is preliminary data.</text>
</comment>
<reference evidence="2 3" key="1">
    <citation type="submission" date="2022-10" db="EMBL/GenBank/DDBJ databases">
        <title>High-quality genome sequences of two octocoral-associated bacteria, Endozoicomonas euniceicola EF212 and Endozoicomonas gorgoniicola PS125.</title>
        <authorList>
            <person name="Chiou Y.-J."/>
            <person name="Chen Y.-H."/>
        </authorList>
    </citation>
    <scope>NUCLEOTIDE SEQUENCE [LARGE SCALE GENOMIC DNA]</scope>
    <source>
        <strain evidence="2 3">PS125</strain>
    </source>
</reference>
<evidence type="ECO:0000313" key="2">
    <source>
        <dbReference type="EMBL" id="MCW7551722.1"/>
    </source>
</evidence>
<feature type="region of interest" description="Disordered" evidence="1">
    <location>
        <begin position="1"/>
        <end position="150"/>
    </location>
</feature>
<sequence length="387" mass="42161">MTQGVGGSNSPQNTGIPAGANPIPKPPRADAPKSTGVMKNNSVTPSEVDPTLLLKEQRSDTSPQKQTPLSERVIGDPNTTADQGSLVPPPPPPPPLRNNASSQIETPAPLDDTTAPLESTPDTQQEAEASDSVDENSSAEATRKTHKGSAIAKKIAHIFGELKRFVTGTNFEKLPQTLLNDVKATAALLDETNAATEKPSLFSRLDQELSEWNNKVDRLAELKENEGADSQQRTELKEELKGRKQKIASLAKDAEKLLEIKEIEKRLQRDITQQIATPQQKELVKQLNETVTASSSEAPKPSSLAQELKAVKLRKAGSRPEQKSPEQTTTSSGGMIINQELLTKARGNLKHKAEQNQPSQITPDSPDEPEFIKKRREIQARNTGREE</sequence>
<dbReference type="Proteomes" id="UP001209854">
    <property type="component" value="Unassembled WGS sequence"/>
</dbReference>
<protein>
    <submittedName>
        <fullName evidence="2">Uncharacterized protein</fullName>
    </submittedName>
</protein>
<dbReference type="EMBL" id="JAPFCC010000001">
    <property type="protein sequence ID" value="MCW7551722.1"/>
    <property type="molecule type" value="Genomic_DNA"/>
</dbReference>
<proteinExistence type="predicted"/>
<keyword evidence="3" id="KW-1185">Reference proteome</keyword>
<evidence type="ECO:0000313" key="3">
    <source>
        <dbReference type="Proteomes" id="UP001209854"/>
    </source>
</evidence>
<evidence type="ECO:0000256" key="1">
    <source>
        <dbReference type="SAM" id="MobiDB-lite"/>
    </source>
</evidence>
<feature type="compositionally biased region" description="Pro residues" evidence="1">
    <location>
        <begin position="87"/>
        <end position="96"/>
    </location>
</feature>
<feature type="compositionally biased region" description="Basic and acidic residues" evidence="1">
    <location>
        <begin position="223"/>
        <end position="242"/>
    </location>
</feature>
<feature type="compositionally biased region" description="Polar residues" evidence="1">
    <location>
        <begin position="116"/>
        <end position="127"/>
    </location>
</feature>
<feature type="compositionally biased region" description="Basic and acidic residues" evidence="1">
    <location>
        <begin position="377"/>
        <end position="387"/>
    </location>
</feature>
<feature type="region of interest" description="Disordered" evidence="1">
    <location>
        <begin position="223"/>
        <end position="244"/>
    </location>
</feature>
<feature type="region of interest" description="Disordered" evidence="1">
    <location>
        <begin position="311"/>
        <end position="387"/>
    </location>
</feature>
<feature type="compositionally biased region" description="Polar residues" evidence="1">
    <location>
        <begin position="60"/>
        <end position="69"/>
    </location>
</feature>
<organism evidence="2 3">
    <name type="scientific">Endozoicomonas gorgoniicola</name>
    <dbReference type="NCBI Taxonomy" id="1234144"/>
    <lineage>
        <taxon>Bacteria</taxon>
        <taxon>Pseudomonadati</taxon>
        <taxon>Pseudomonadota</taxon>
        <taxon>Gammaproteobacteria</taxon>
        <taxon>Oceanospirillales</taxon>
        <taxon>Endozoicomonadaceae</taxon>
        <taxon>Endozoicomonas</taxon>
    </lineage>
</organism>
<name>A0ABT3MQS4_9GAMM</name>
<dbReference type="RefSeq" id="WP_262566729.1">
    <property type="nucleotide sequence ID" value="NZ_JAPFCC010000001.1"/>
</dbReference>
<accession>A0ABT3MQS4</accession>